<name>A0A1F5S0V2_9BACT</name>
<comment type="caution">
    <text evidence="2">The sequence shown here is derived from an EMBL/GenBank/DDBJ whole genome shotgun (WGS) entry which is preliminary data.</text>
</comment>
<proteinExistence type="predicted"/>
<keyword evidence="1" id="KW-0175">Coiled coil</keyword>
<gene>
    <name evidence="2" type="ORF">A2Y83_01955</name>
</gene>
<accession>A0A1F5S0V2</accession>
<sequence length="229" mass="26766">MMKKIDQIASMLENISDQISALAKELRKEKTSLEKEYSKIREGNNCSLPIEEAIKLITEDIRPEIIPILSIDNNNKIVLLKPQNWSSIAFLLWSIPNGKSISTRYQISLNIRGLATCRFNVICACCFYTICRKNLKEGEEKELRKFEEKIVNEFERNLISACRENHIRTLLVRNPTTYSNDLKNANITMRECYDFIKESRSELTKLSFIDWEESESLLLNDTEARERKY</sequence>
<dbReference type="AlphaFoldDB" id="A0A1F5S0V2"/>
<dbReference type="EMBL" id="MFFS01000100">
    <property type="protein sequence ID" value="OGF20276.1"/>
    <property type="molecule type" value="Genomic_DNA"/>
</dbReference>
<evidence type="ECO:0000313" key="2">
    <source>
        <dbReference type="EMBL" id="OGF20276.1"/>
    </source>
</evidence>
<evidence type="ECO:0000313" key="3">
    <source>
        <dbReference type="Proteomes" id="UP000178323"/>
    </source>
</evidence>
<organism evidence="2 3">
    <name type="scientific">Candidatus Falkowbacteria bacterium RBG_13_39_14</name>
    <dbReference type="NCBI Taxonomy" id="1797985"/>
    <lineage>
        <taxon>Bacteria</taxon>
        <taxon>Candidatus Falkowiibacteriota</taxon>
    </lineage>
</organism>
<evidence type="ECO:0000256" key="1">
    <source>
        <dbReference type="SAM" id="Coils"/>
    </source>
</evidence>
<reference evidence="2 3" key="1">
    <citation type="journal article" date="2016" name="Nat. Commun.">
        <title>Thousands of microbial genomes shed light on interconnected biogeochemical processes in an aquifer system.</title>
        <authorList>
            <person name="Anantharaman K."/>
            <person name="Brown C.T."/>
            <person name="Hug L.A."/>
            <person name="Sharon I."/>
            <person name="Castelle C.J."/>
            <person name="Probst A.J."/>
            <person name="Thomas B.C."/>
            <person name="Singh A."/>
            <person name="Wilkins M.J."/>
            <person name="Karaoz U."/>
            <person name="Brodie E.L."/>
            <person name="Williams K.H."/>
            <person name="Hubbard S.S."/>
            <person name="Banfield J.F."/>
        </authorList>
    </citation>
    <scope>NUCLEOTIDE SEQUENCE [LARGE SCALE GENOMIC DNA]</scope>
</reference>
<dbReference type="Proteomes" id="UP000178323">
    <property type="component" value="Unassembled WGS sequence"/>
</dbReference>
<protein>
    <submittedName>
        <fullName evidence="2">Uncharacterized protein</fullName>
    </submittedName>
</protein>
<feature type="coiled-coil region" evidence="1">
    <location>
        <begin position="5"/>
        <end position="43"/>
    </location>
</feature>